<accession>A0AAW8NQM1</accession>
<dbReference type="PANTHER" id="PTHR43747:SF1">
    <property type="entry name" value="SLR1998 PROTEIN"/>
    <property type="match status" value="1"/>
</dbReference>
<dbReference type="Gene3D" id="3.50.50.60">
    <property type="entry name" value="FAD/NAD(P)-binding domain"/>
    <property type="match status" value="1"/>
</dbReference>
<dbReference type="EMBL" id="JAPMLE010000001">
    <property type="protein sequence ID" value="MDR8525509.1"/>
    <property type="molecule type" value="Genomic_DNA"/>
</dbReference>
<dbReference type="PRINTS" id="PR00420">
    <property type="entry name" value="RNGMNOXGNASE"/>
</dbReference>
<evidence type="ECO:0000259" key="1">
    <source>
        <dbReference type="Pfam" id="PF01494"/>
    </source>
</evidence>
<keyword evidence="5" id="KW-1185">Reference proteome</keyword>
<evidence type="ECO:0000313" key="5">
    <source>
        <dbReference type="Proteomes" id="UP001271263"/>
    </source>
</evidence>
<reference evidence="2" key="2">
    <citation type="submission" date="2022-11" db="EMBL/GenBank/DDBJ databases">
        <title>Prophages regulate Shewanella fidelis motility and biofilm formation: implications for gut colonization dynamics in Ciona robusta.</title>
        <authorList>
            <person name="Natarajan O."/>
            <person name="Gibboney S.L."/>
            <person name="Young M.N."/>
            <person name="Lim S.J."/>
            <person name="Pluta N."/>
            <person name="Atkinson C.G.F."/>
            <person name="Leigh B.A."/>
            <person name="Liberti A."/>
            <person name="Kees E."/>
            <person name="Breitbart M."/>
            <person name="Gralnick J."/>
            <person name="Dishaw L.J."/>
        </authorList>
    </citation>
    <scope>NUCLEOTIDE SEQUENCE</scope>
    <source>
        <strain evidence="2">3313</strain>
    </source>
</reference>
<dbReference type="SUPFAM" id="SSF51905">
    <property type="entry name" value="FAD/NAD(P)-binding domain"/>
    <property type="match status" value="1"/>
</dbReference>
<dbReference type="InterPro" id="IPR036188">
    <property type="entry name" value="FAD/NAD-bd_sf"/>
</dbReference>
<dbReference type="GO" id="GO:0071949">
    <property type="term" value="F:FAD binding"/>
    <property type="evidence" value="ECO:0007669"/>
    <property type="project" value="InterPro"/>
</dbReference>
<organism evidence="2 4">
    <name type="scientific">Shewanella fidelis</name>
    <dbReference type="NCBI Taxonomy" id="173509"/>
    <lineage>
        <taxon>Bacteria</taxon>
        <taxon>Pseudomonadati</taxon>
        <taxon>Pseudomonadota</taxon>
        <taxon>Gammaproteobacteria</taxon>
        <taxon>Alteromonadales</taxon>
        <taxon>Shewanellaceae</taxon>
        <taxon>Shewanella</taxon>
    </lineage>
</organism>
<dbReference type="Pfam" id="PF01494">
    <property type="entry name" value="FAD_binding_3"/>
    <property type="match status" value="1"/>
</dbReference>
<feature type="domain" description="FAD-binding" evidence="1">
    <location>
        <begin position="17"/>
        <end position="343"/>
    </location>
</feature>
<name>A0AAW8NQM1_9GAMM</name>
<dbReference type="AlphaFoldDB" id="A0AAW8NQM1"/>
<gene>
    <name evidence="2" type="ORF">OS133_17995</name>
    <name evidence="3" type="ORF">OS134_16325</name>
</gene>
<dbReference type="Proteomes" id="UP001259340">
    <property type="component" value="Unassembled WGS sequence"/>
</dbReference>
<sequence length="422" mass="46796">MSTDNAVQHDYAPSLNVDVAIIGAGPSGSIAASLLHAQGKRVVVLEKQHFPRFSIGESLLPCCMTVIEQANMLAAVEQAGFQFKNGAAFKYRDKYTQFDFTDKFTSGPGTTFQVERANFDKLLADEAQKQGVDIRYGHSVESIELQAEPRLVLINEQGQQQIVNAQFVLDASGFGRVLPRLLDLEKPSSLPSRSAVFNHIRDNITDKNFDRNKILISVHPDNQDIWYWLIPFSDGRCSVGVVGKAEQLEGLTTDDCDLNQVLTTMINQEPGLKQLLANAELINQSALLKGYSANVSTLATNKFALLGNAGEFLDPVFSSGVTIAMQSASMATKALIKQLDGHQVDWDQEYAAPLMKGVDTFRTYVEAWYDCRFQDAIFFDDPDPKVKQMICSILAGYAWDDTNPFVSESKRRLDMVVELCRS</sequence>
<dbReference type="EMBL" id="JAPMLD010000008">
    <property type="protein sequence ID" value="MDW4825637.1"/>
    <property type="molecule type" value="Genomic_DNA"/>
</dbReference>
<reference evidence="3 5" key="1">
    <citation type="journal article" date="2022" name="bioRxiv">
        <title>Prophages regulate Shewanella fidelis 3313 motility and biofilm formation: implications for gut colonization dynamics in Ciona robusta.</title>
        <authorList>
            <person name="Natarajan O."/>
            <person name="Gibboney S.L."/>
            <person name="Young M.N."/>
            <person name="Lim S.J."/>
            <person name="Pluta N."/>
            <person name="Atkinson C.G."/>
            <person name="Leigh B.A."/>
            <person name="Liberti A."/>
            <person name="Kees E.D."/>
            <person name="Breitbart M."/>
            <person name="Gralnick J.A."/>
            <person name="Dishaw L.J."/>
        </authorList>
    </citation>
    <scope>NUCLEOTIDE SEQUENCE [LARGE SCALE GENOMIC DNA]</scope>
    <source>
        <strain evidence="3 5">JG4066</strain>
    </source>
</reference>
<dbReference type="InterPro" id="IPR002938">
    <property type="entry name" value="FAD-bd"/>
</dbReference>
<proteinExistence type="predicted"/>
<dbReference type="Proteomes" id="UP001271263">
    <property type="component" value="Unassembled WGS sequence"/>
</dbReference>
<comment type="caution">
    <text evidence="2">The sequence shown here is derived from an EMBL/GenBank/DDBJ whole genome shotgun (WGS) entry which is preliminary data.</text>
</comment>
<protein>
    <submittedName>
        <fullName evidence="2">NAD(P)/FAD-dependent oxidoreductase</fullName>
    </submittedName>
</protein>
<dbReference type="PANTHER" id="PTHR43747">
    <property type="entry name" value="FAD-BINDING PROTEIN"/>
    <property type="match status" value="1"/>
</dbReference>
<evidence type="ECO:0000313" key="4">
    <source>
        <dbReference type="Proteomes" id="UP001259340"/>
    </source>
</evidence>
<dbReference type="RefSeq" id="WP_310655636.1">
    <property type="nucleotide sequence ID" value="NZ_JAPMLA010000004.1"/>
</dbReference>
<dbReference type="InterPro" id="IPR050816">
    <property type="entry name" value="Flavin-dep_Halogenase_NPB"/>
</dbReference>
<evidence type="ECO:0000313" key="2">
    <source>
        <dbReference type="EMBL" id="MDR8525509.1"/>
    </source>
</evidence>
<evidence type="ECO:0000313" key="3">
    <source>
        <dbReference type="EMBL" id="MDW4825637.1"/>
    </source>
</evidence>